<evidence type="ECO:0000256" key="2">
    <source>
        <dbReference type="SAM" id="MobiDB-lite"/>
    </source>
</evidence>
<evidence type="ECO:0000256" key="1">
    <source>
        <dbReference type="SAM" id="Coils"/>
    </source>
</evidence>
<evidence type="ECO:0000313" key="4">
    <source>
        <dbReference type="Proteomes" id="UP001295684"/>
    </source>
</evidence>
<feature type="region of interest" description="Disordered" evidence="2">
    <location>
        <begin position="256"/>
        <end position="399"/>
    </location>
</feature>
<keyword evidence="1" id="KW-0175">Coiled coil</keyword>
<dbReference type="EMBL" id="CAMPGE010026021">
    <property type="protein sequence ID" value="CAI2383723.1"/>
    <property type="molecule type" value="Genomic_DNA"/>
</dbReference>
<comment type="caution">
    <text evidence="3">The sequence shown here is derived from an EMBL/GenBank/DDBJ whole genome shotgun (WGS) entry which is preliminary data.</text>
</comment>
<feature type="coiled-coil region" evidence="1">
    <location>
        <begin position="169"/>
        <end position="196"/>
    </location>
</feature>
<dbReference type="Proteomes" id="UP001295684">
    <property type="component" value="Unassembled WGS sequence"/>
</dbReference>
<feature type="coiled-coil region" evidence="1">
    <location>
        <begin position="566"/>
        <end position="600"/>
    </location>
</feature>
<protein>
    <submittedName>
        <fullName evidence="3">Uncharacterized protein</fullName>
    </submittedName>
</protein>
<evidence type="ECO:0000313" key="3">
    <source>
        <dbReference type="EMBL" id="CAI2383723.1"/>
    </source>
</evidence>
<feature type="region of interest" description="Disordered" evidence="2">
    <location>
        <begin position="224"/>
        <end position="243"/>
    </location>
</feature>
<feature type="compositionally biased region" description="Polar residues" evidence="2">
    <location>
        <begin position="340"/>
        <end position="353"/>
    </location>
</feature>
<gene>
    <name evidence="3" type="ORF">ECRASSUSDP1_LOCUS25233</name>
</gene>
<proteinExistence type="predicted"/>
<feature type="compositionally biased region" description="Basic and acidic residues" evidence="2">
    <location>
        <begin position="273"/>
        <end position="330"/>
    </location>
</feature>
<accession>A0AAD2D8X2</accession>
<keyword evidence="4" id="KW-1185">Reference proteome</keyword>
<sequence length="724" mass="84428">MDLRTTVSNLQALAKEEQDTSQKNPVLQTYVMQNKKFSKTIRDVERLKKQYDSQSALIANQQRMINECMTLAAYKTHCNLFEREFETKVKAMMDTFRGQVLKEIPDPKDIKVLGKPLEEYFTQYNSISEYVNRARLDIYDLKKQMKFKADEKEQVPSASELELLRLGEIKADKSEIEGLRQEIDRIEHMLVDLDEGYDDSYDEYDDEDSQIEDVISLDEACLSNHNKNDEDDEEMFDESVHSNDQDKAIVEKAKNLANKTMPLGTNFEPSSKLGEKDKDEEKDDNQEKETAHKIKIDLALEEEKKQPPRKQSEMMKEKSPLHKQEGKKSDPSNAFDCAETNHSLGHTVSNFRKQSARKDKNKSQATMKSRGGSRLNRGASKLSIATRRMRGGRRGNPRETNELKLNIKKLQEEVYRLTKFENESTSTFRKFENTLVDLKKKNDLFVSQHQKILKKQEEMESQHSSALNNIEKETLKVIKIHRDIKKLISDFKAEYRYGFKKIIKAEVDINFLLQQLKFIKTKIKPKDEEKIDKDKLLGEIDGKFELLYSQVHDMATEQAQFNSNLKKEQENLKEPIKNEISKIREESNIMMRELERTQNNNREMLSSRLNMSMNLDIPSKMLTKRKFRHSTPINHTSASMKLKKFNESVQKRLDNDLFNLNKPNGTFNSKRGNSIRLASFAPNLKIVQDSSDVDKRLQKLEKERRKIGTTLSTPKYNRFRSSQV</sequence>
<dbReference type="AlphaFoldDB" id="A0AAD2D8X2"/>
<reference evidence="3" key="1">
    <citation type="submission" date="2023-07" db="EMBL/GenBank/DDBJ databases">
        <authorList>
            <consortium name="AG Swart"/>
            <person name="Singh M."/>
            <person name="Singh A."/>
            <person name="Seah K."/>
            <person name="Emmerich C."/>
        </authorList>
    </citation>
    <scope>NUCLEOTIDE SEQUENCE</scope>
    <source>
        <strain evidence="3">DP1</strain>
    </source>
</reference>
<name>A0AAD2D8X2_EUPCR</name>
<organism evidence="3 4">
    <name type="scientific">Euplotes crassus</name>
    <dbReference type="NCBI Taxonomy" id="5936"/>
    <lineage>
        <taxon>Eukaryota</taxon>
        <taxon>Sar</taxon>
        <taxon>Alveolata</taxon>
        <taxon>Ciliophora</taxon>
        <taxon>Intramacronucleata</taxon>
        <taxon>Spirotrichea</taxon>
        <taxon>Hypotrichia</taxon>
        <taxon>Euplotida</taxon>
        <taxon>Euplotidae</taxon>
        <taxon>Moneuplotes</taxon>
    </lineage>
</organism>